<evidence type="ECO:0008006" key="4">
    <source>
        <dbReference type="Google" id="ProtNLM"/>
    </source>
</evidence>
<sequence>MMIQTFFLALSHGLCGLYDGLTGIYPGVAIYPEPLEDIKKTPSIDSRYKVNVYVQAINMDVGSFVFPLLNNGSTPTEAQLVRKTFVYVEDPEMFHRHERRMGKKQKG</sequence>
<dbReference type="AlphaFoldDB" id="A0A1W0A2P8"/>
<comment type="caution">
    <text evidence="2">The sequence shown here is derived from an EMBL/GenBank/DDBJ whole genome shotgun (WGS) entry which is preliminary data.</text>
</comment>
<feature type="signal peptide" evidence="1">
    <location>
        <begin position="1"/>
        <end position="16"/>
    </location>
</feature>
<protein>
    <recommendedName>
        <fullName evidence="4">Secreted protein</fullName>
    </recommendedName>
</protein>
<gene>
    <name evidence="2" type="ORF">THRCLA_20855</name>
</gene>
<evidence type="ECO:0000313" key="2">
    <source>
        <dbReference type="EMBL" id="OQS04554.1"/>
    </source>
</evidence>
<proteinExistence type="predicted"/>
<evidence type="ECO:0000313" key="3">
    <source>
        <dbReference type="Proteomes" id="UP000243217"/>
    </source>
</evidence>
<name>A0A1W0A2P8_9STRA</name>
<dbReference type="Proteomes" id="UP000243217">
    <property type="component" value="Unassembled WGS sequence"/>
</dbReference>
<keyword evidence="3" id="KW-1185">Reference proteome</keyword>
<feature type="chain" id="PRO_5012099522" description="Secreted protein" evidence="1">
    <location>
        <begin position="17"/>
        <end position="107"/>
    </location>
</feature>
<reference evidence="2 3" key="1">
    <citation type="journal article" date="2014" name="Genome Biol. Evol.">
        <title>The secreted proteins of Achlya hypogyna and Thraustotheca clavata identify the ancestral oomycete secretome and reveal gene acquisitions by horizontal gene transfer.</title>
        <authorList>
            <person name="Misner I."/>
            <person name="Blouin N."/>
            <person name="Leonard G."/>
            <person name="Richards T.A."/>
            <person name="Lane C.E."/>
        </authorList>
    </citation>
    <scope>NUCLEOTIDE SEQUENCE [LARGE SCALE GENOMIC DNA]</scope>
    <source>
        <strain evidence="2 3">ATCC 34112</strain>
    </source>
</reference>
<organism evidence="2 3">
    <name type="scientific">Thraustotheca clavata</name>
    <dbReference type="NCBI Taxonomy" id="74557"/>
    <lineage>
        <taxon>Eukaryota</taxon>
        <taxon>Sar</taxon>
        <taxon>Stramenopiles</taxon>
        <taxon>Oomycota</taxon>
        <taxon>Saprolegniomycetes</taxon>
        <taxon>Saprolegniales</taxon>
        <taxon>Achlyaceae</taxon>
        <taxon>Thraustotheca</taxon>
    </lineage>
</organism>
<accession>A0A1W0A2P8</accession>
<evidence type="ECO:0000256" key="1">
    <source>
        <dbReference type="SAM" id="SignalP"/>
    </source>
</evidence>
<dbReference type="EMBL" id="JNBS01000596">
    <property type="protein sequence ID" value="OQS04554.1"/>
    <property type="molecule type" value="Genomic_DNA"/>
</dbReference>
<keyword evidence="1" id="KW-0732">Signal</keyword>